<evidence type="ECO:0000313" key="2">
    <source>
        <dbReference type="EMBL" id="CAB3232882.1"/>
    </source>
</evidence>
<reference evidence="2 3" key="1">
    <citation type="submission" date="2020-04" db="EMBL/GenBank/DDBJ databases">
        <authorList>
            <person name="Wallbank WR R."/>
            <person name="Pardo Diaz C."/>
            <person name="Kozak K."/>
            <person name="Martin S."/>
            <person name="Jiggins C."/>
            <person name="Moest M."/>
            <person name="Warren A I."/>
            <person name="Byers J.R.P. K."/>
            <person name="Montejo-Kovacevich G."/>
            <person name="Yen C E."/>
        </authorList>
    </citation>
    <scope>NUCLEOTIDE SEQUENCE [LARGE SCALE GENOMIC DNA]</scope>
</reference>
<dbReference type="EMBL" id="CADEBD010000292">
    <property type="protein sequence ID" value="CAB3232882.1"/>
    <property type="molecule type" value="Genomic_DNA"/>
</dbReference>
<dbReference type="AlphaFoldDB" id="A0A8S0ZJX2"/>
<name>A0A8S0ZJX2_ARCPL</name>
<gene>
    <name evidence="2" type="ORF">APLA_LOCUS5905</name>
</gene>
<evidence type="ECO:0000313" key="3">
    <source>
        <dbReference type="Proteomes" id="UP000494256"/>
    </source>
</evidence>
<dbReference type="Proteomes" id="UP000494256">
    <property type="component" value="Unassembled WGS sequence"/>
</dbReference>
<organism evidence="2 3">
    <name type="scientific">Arctia plantaginis</name>
    <name type="common">Wood tiger moth</name>
    <name type="synonym">Phalaena plantaginis</name>
    <dbReference type="NCBI Taxonomy" id="874455"/>
    <lineage>
        <taxon>Eukaryota</taxon>
        <taxon>Metazoa</taxon>
        <taxon>Ecdysozoa</taxon>
        <taxon>Arthropoda</taxon>
        <taxon>Hexapoda</taxon>
        <taxon>Insecta</taxon>
        <taxon>Pterygota</taxon>
        <taxon>Neoptera</taxon>
        <taxon>Endopterygota</taxon>
        <taxon>Lepidoptera</taxon>
        <taxon>Glossata</taxon>
        <taxon>Ditrysia</taxon>
        <taxon>Noctuoidea</taxon>
        <taxon>Erebidae</taxon>
        <taxon>Arctiinae</taxon>
        <taxon>Arctia</taxon>
    </lineage>
</organism>
<dbReference type="OrthoDB" id="546820at2759"/>
<accession>A0A8S0ZJX2</accession>
<keyword evidence="1" id="KW-0472">Membrane</keyword>
<evidence type="ECO:0000256" key="1">
    <source>
        <dbReference type="SAM" id="Phobius"/>
    </source>
</evidence>
<protein>
    <submittedName>
        <fullName evidence="2">Uncharacterized protein</fullName>
    </submittedName>
</protein>
<keyword evidence="1" id="KW-1133">Transmembrane helix</keyword>
<keyword evidence="1" id="KW-0812">Transmembrane</keyword>
<proteinExistence type="predicted"/>
<sequence length="100" mass="11321">MYLEMAALSLTRNLRYCVPILFFILCGLGPRLCCPAFPFKPMKNNCVMLTKLLLLLLQLLSMLLSAAGCALRQPKSKTCFPCNYKGIIVESWDLKQRKCS</sequence>
<feature type="transmembrane region" description="Helical" evidence="1">
    <location>
        <begin position="49"/>
        <end position="71"/>
    </location>
</feature>
<comment type="caution">
    <text evidence="2">The sequence shown here is derived from an EMBL/GenBank/DDBJ whole genome shotgun (WGS) entry which is preliminary data.</text>
</comment>